<sequence length="156" mass="18404">MNESMKYTIKQLNQLKLVGFRVLCAGDQYIVEIPKASKCLQESISEIKQVVNPLIQYGAFVVEPETHEENGYWVCVEVQEYDEIPSNMVTLTIPSQRYAVTRHIGANYQIMDSYSQLHEWINENNYSRLKEKWHLEKFYSWTNTEKVEVELFDTIK</sequence>
<evidence type="ECO:0000313" key="2">
    <source>
        <dbReference type="EMBL" id="MBE4909842.1"/>
    </source>
</evidence>
<dbReference type="InterPro" id="IPR029441">
    <property type="entry name" value="Cass2"/>
</dbReference>
<dbReference type="SMART" id="SM00871">
    <property type="entry name" value="AraC_E_bind"/>
    <property type="match status" value="1"/>
</dbReference>
<keyword evidence="3" id="KW-1185">Reference proteome</keyword>
<accession>A0ABR9QMX1</accession>
<name>A0ABR9QMX1_9BACI</name>
<reference evidence="2 3" key="1">
    <citation type="submission" date="2020-10" db="EMBL/GenBank/DDBJ databases">
        <title>Bacillus sp. HD4P25, an endophyte from a halophyte.</title>
        <authorList>
            <person name="Sun J.-Q."/>
        </authorList>
    </citation>
    <scope>NUCLEOTIDE SEQUENCE [LARGE SCALE GENOMIC DNA]</scope>
    <source>
        <strain evidence="2 3">YIM 93174</strain>
    </source>
</reference>
<dbReference type="Pfam" id="PF14526">
    <property type="entry name" value="Cass2"/>
    <property type="match status" value="1"/>
</dbReference>
<organism evidence="2 3">
    <name type="scientific">Litchfieldia luteola</name>
    <dbReference type="NCBI Taxonomy" id="682179"/>
    <lineage>
        <taxon>Bacteria</taxon>
        <taxon>Bacillati</taxon>
        <taxon>Bacillota</taxon>
        <taxon>Bacilli</taxon>
        <taxon>Bacillales</taxon>
        <taxon>Bacillaceae</taxon>
        <taxon>Litchfieldia</taxon>
    </lineage>
</organism>
<dbReference type="InterPro" id="IPR011256">
    <property type="entry name" value="Reg_factor_effector_dom_sf"/>
</dbReference>
<comment type="caution">
    <text evidence="2">The sequence shown here is derived from an EMBL/GenBank/DDBJ whole genome shotgun (WGS) entry which is preliminary data.</text>
</comment>
<protein>
    <submittedName>
        <fullName evidence="2">GyrI-like domain-containing protein</fullName>
    </submittedName>
</protein>
<dbReference type="Gene3D" id="3.20.80.10">
    <property type="entry name" value="Regulatory factor, effector binding domain"/>
    <property type="match status" value="1"/>
</dbReference>
<gene>
    <name evidence="2" type="ORF">IMZ08_17545</name>
</gene>
<evidence type="ECO:0000259" key="1">
    <source>
        <dbReference type="SMART" id="SM00871"/>
    </source>
</evidence>
<proteinExistence type="predicted"/>
<feature type="domain" description="AraC effector-binding" evidence="1">
    <location>
        <begin position="5"/>
        <end position="156"/>
    </location>
</feature>
<dbReference type="RefSeq" id="WP_193538873.1">
    <property type="nucleotide sequence ID" value="NZ_JADCLJ010000024.1"/>
</dbReference>
<dbReference type="EMBL" id="JADCLJ010000024">
    <property type="protein sequence ID" value="MBE4909842.1"/>
    <property type="molecule type" value="Genomic_DNA"/>
</dbReference>
<evidence type="ECO:0000313" key="3">
    <source>
        <dbReference type="Proteomes" id="UP001516662"/>
    </source>
</evidence>
<dbReference type="Proteomes" id="UP001516662">
    <property type="component" value="Unassembled WGS sequence"/>
</dbReference>
<dbReference type="InterPro" id="IPR010499">
    <property type="entry name" value="AraC_E-bd"/>
</dbReference>
<dbReference type="SUPFAM" id="SSF55136">
    <property type="entry name" value="Probable bacterial effector-binding domain"/>
    <property type="match status" value="1"/>
</dbReference>